<comment type="function">
    <text evidence="6">Catalyzes the NADPH-dependent reduction of N-acetyl-5-glutamyl phosphate to yield N-acetyl-L-glutamate 5-semialdehyde.</text>
</comment>
<dbReference type="PANTHER" id="PTHR32338">
    <property type="entry name" value="N-ACETYL-GAMMA-GLUTAMYL-PHOSPHATE REDUCTASE, CHLOROPLASTIC-RELATED-RELATED"/>
    <property type="match status" value="1"/>
</dbReference>
<evidence type="ECO:0000313" key="9">
    <source>
        <dbReference type="Proteomes" id="UP000661435"/>
    </source>
</evidence>
<dbReference type="PANTHER" id="PTHR32338:SF10">
    <property type="entry name" value="N-ACETYL-GAMMA-GLUTAMYL-PHOSPHATE REDUCTASE, CHLOROPLASTIC-RELATED"/>
    <property type="match status" value="1"/>
</dbReference>
<dbReference type="InterPro" id="IPR058924">
    <property type="entry name" value="AGPR_dimerisation_dom"/>
</dbReference>
<dbReference type="SMART" id="SM00859">
    <property type="entry name" value="Semialdhyde_dh"/>
    <property type="match status" value="1"/>
</dbReference>
<dbReference type="HAMAP" id="MF_01110">
    <property type="entry name" value="ArgC_type2"/>
    <property type="match status" value="1"/>
</dbReference>
<dbReference type="InterPro" id="IPR010136">
    <property type="entry name" value="AGPR_type-2"/>
</dbReference>
<dbReference type="InterPro" id="IPR050085">
    <property type="entry name" value="AGPR"/>
</dbReference>
<keyword evidence="4 6" id="KW-0521">NADP</keyword>
<dbReference type="CDD" id="cd17896">
    <property type="entry name" value="AGPR_2_N"/>
    <property type="match status" value="1"/>
</dbReference>
<dbReference type="GO" id="GO:0003942">
    <property type="term" value="F:N-acetyl-gamma-glutamyl-phosphate reductase activity"/>
    <property type="evidence" value="ECO:0007669"/>
    <property type="project" value="UniProtKB-UniRule"/>
</dbReference>
<feature type="active site" evidence="6">
    <location>
        <position position="117"/>
    </location>
</feature>
<dbReference type="Pfam" id="PF01118">
    <property type="entry name" value="Semialdhyde_dh"/>
    <property type="match status" value="1"/>
</dbReference>
<dbReference type="GO" id="GO:0006526">
    <property type="term" value="P:L-arginine biosynthetic process"/>
    <property type="evidence" value="ECO:0007669"/>
    <property type="project" value="UniProtKB-UniRule"/>
</dbReference>
<comment type="catalytic activity">
    <reaction evidence="6">
        <text>N-acetyl-L-glutamate 5-semialdehyde + phosphate + NADP(+) = N-acetyl-L-glutamyl 5-phosphate + NADPH + H(+)</text>
        <dbReference type="Rhea" id="RHEA:21588"/>
        <dbReference type="ChEBI" id="CHEBI:15378"/>
        <dbReference type="ChEBI" id="CHEBI:29123"/>
        <dbReference type="ChEBI" id="CHEBI:43474"/>
        <dbReference type="ChEBI" id="CHEBI:57783"/>
        <dbReference type="ChEBI" id="CHEBI:57936"/>
        <dbReference type="ChEBI" id="CHEBI:58349"/>
        <dbReference type="EC" id="1.2.1.38"/>
    </reaction>
</comment>
<comment type="similarity">
    <text evidence="6">Belongs to the NAGSA dehydrogenase family. Type 2 subfamily.</text>
</comment>
<dbReference type="Pfam" id="PF22698">
    <property type="entry name" value="Semialdhyde_dhC_1"/>
    <property type="match status" value="1"/>
</dbReference>
<keyword evidence="9" id="KW-1185">Reference proteome</keyword>
<evidence type="ECO:0000256" key="1">
    <source>
        <dbReference type="ARBA" id="ARBA00022490"/>
    </source>
</evidence>
<evidence type="ECO:0000256" key="2">
    <source>
        <dbReference type="ARBA" id="ARBA00022571"/>
    </source>
</evidence>
<keyword evidence="3 6" id="KW-0028">Amino-acid biosynthesis</keyword>
<accession>A0A8J6MA45</accession>
<keyword evidence="5 6" id="KW-0560">Oxidoreductase</keyword>
<evidence type="ECO:0000256" key="6">
    <source>
        <dbReference type="HAMAP-Rule" id="MF_01110"/>
    </source>
</evidence>
<dbReference type="GO" id="GO:0051287">
    <property type="term" value="F:NAD binding"/>
    <property type="evidence" value="ECO:0007669"/>
    <property type="project" value="InterPro"/>
</dbReference>
<dbReference type="InterPro" id="IPR000534">
    <property type="entry name" value="Semialdehyde_DH_NAD-bd"/>
</dbReference>
<dbReference type="NCBIfam" id="TIGR01851">
    <property type="entry name" value="argC_other"/>
    <property type="match status" value="1"/>
</dbReference>
<evidence type="ECO:0000313" key="8">
    <source>
        <dbReference type="EMBL" id="MBC5733249.1"/>
    </source>
</evidence>
<keyword evidence="1 6" id="KW-0963">Cytoplasm</keyword>
<dbReference type="CDD" id="cd23935">
    <property type="entry name" value="AGPR_2_C"/>
    <property type="match status" value="1"/>
</dbReference>
<dbReference type="GO" id="GO:0005737">
    <property type="term" value="C:cytoplasm"/>
    <property type="evidence" value="ECO:0007669"/>
    <property type="project" value="UniProtKB-SubCell"/>
</dbReference>
<keyword evidence="2 6" id="KW-0055">Arginine biosynthesis</keyword>
<comment type="pathway">
    <text evidence="6">Amino-acid biosynthesis; L-arginine biosynthesis; N(2)-acetyl-L-ornithine from L-glutamate: step 3/4.</text>
</comment>
<gene>
    <name evidence="6 8" type="primary">argC</name>
    <name evidence="8" type="ORF">H8S57_05860</name>
</gene>
<name>A0A8J6MA45_9FIRM</name>
<dbReference type="InterPro" id="IPR036291">
    <property type="entry name" value="NAD(P)-bd_dom_sf"/>
</dbReference>
<proteinExistence type="inferred from homology"/>
<dbReference type="EC" id="1.2.1.38" evidence="6"/>
<comment type="subcellular location">
    <subcellularLocation>
        <location evidence="6">Cytoplasm</location>
    </subcellularLocation>
</comment>
<dbReference type="Gene3D" id="3.30.360.10">
    <property type="entry name" value="Dihydrodipicolinate Reductase, domain 2"/>
    <property type="match status" value="1"/>
</dbReference>
<comment type="caution">
    <text evidence="8">The sequence shown here is derived from an EMBL/GenBank/DDBJ whole genome shotgun (WGS) entry which is preliminary data.</text>
</comment>
<dbReference type="UniPathway" id="UPA00068">
    <property type="reaction ID" value="UER00108"/>
</dbReference>
<evidence type="ECO:0000256" key="5">
    <source>
        <dbReference type="ARBA" id="ARBA00023002"/>
    </source>
</evidence>
<dbReference type="Gene3D" id="3.40.50.720">
    <property type="entry name" value="NAD(P)-binding Rossmann-like Domain"/>
    <property type="match status" value="1"/>
</dbReference>
<protein>
    <recommendedName>
        <fullName evidence="6">N-acetyl-gamma-glutamyl-phosphate reductase</fullName>
        <shortName evidence="6">AGPR</shortName>
        <ecNumber evidence="6">1.2.1.38</ecNumber>
    </recommendedName>
    <alternativeName>
        <fullName evidence="6">N-acetyl-glutamate semialdehyde dehydrogenase</fullName>
        <shortName evidence="6">NAGSA dehydrogenase</shortName>
    </alternativeName>
</protein>
<reference evidence="8" key="1">
    <citation type="submission" date="2020-08" db="EMBL/GenBank/DDBJ databases">
        <title>Genome public.</title>
        <authorList>
            <person name="Liu C."/>
            <person name="Sun Q."/>
        </authorList>
    </citation>
    <scope>NUCLEOTIDE SEQUENCE</scope>
    <source>
        <strain evidence="8">NSJ-51</strain>
    </source>
</reference>
<evidence type="ECO:0000256" key="4">
    <source>
        <dbReference type="ARBA" id="ARBA00022857"/>
    </source>
</evidence>
<dbReference type="SUPFAM" id="SSF55347">
    <property type="entry name" value="Glyceraldehyde-3-phosphate dehydrogenase-like, C-terminal domain"/>
    <property type="match status" value="1"/>
</dbReference>
<dbReference type="AlphaFoldDB" id="A0A8J6MA45"/>
<dbReference type="EMBL" id="JACOPP010000005">
    <property type="protein sequence ID" value="MBC5733249.1"/>
    <property type="molecule type" value="Genomic_DNA"/>
</dbReference>
<sequence>MGKPVIYIDGQEGTTGLQIDKRLGSRDDIELLRIREDKRKDLEERRRLINEADLVFLCLPDAAAAEAVSLIENPNTRVIDASTAHRTAPGWVYGFPELYKDPEQTIGTARFVANPGCHATGFLATVAPLIQMRILHPDYPLTCYSLTGYSGGGKKMIAQYEGEEKPEELYAPRTYGTTLKHKHLAEMQKISGLEAPPVFCPIVDDYEKGMATTVMLHNRYLKGQPTARELSLILAAYYAKQPVVRVAPYTQQPQFLASNVLAGSDGLEITVSGHERQSILTARFDNLGKGASGAAVQNMNLMLGFAPTAGLSL</sequence>
<organism evidence="8 9">
    <name type="scientific">Lawsonibacter hominis</name>
    <dbReference type="NCBI Taxonomy" id="2763053"/>
    <lineage>
        <taxon>Bacteria</taxon>
        <taxon>Bacillati</taxon>
        <taxon>Bacillota</taxon>
        <taxon>Clostridia</taxon>
        <taxon>Eubacteriales</taxon>
        <taxon>Oscillospiraceae</taxon>
        <taxon>Lawsonibacter</taxon>
    </lineage>
</organism>
<dbReference type="SUPFAM" id="SSF51735">
    <property type="entry name" value="NAD(P)-binding Rossmann-fold domains"/>
    <property type="match status" value="1"/>
</dbReference>
<evidence type="ECO:0000259" key="7">
    <source>
        <dbReference type="SMART" id="SM00859"/>
    </source>
</evidence>
<feature type="domain" description="Semialdehyde dehydrogenase NAD-binding" evidence="7">
    <location>
        <begin position="5"/>
        <end position="106"/>
    </location>
</feature>
<dbReference type="RefSeq" id="WP_186907139.1">
    <property type="nucleotide sequence ID" value="NZ_JACOPP010000005.1"/>
</dbReference>
<dbReference type="Proteomes" id="UP000661435">
    <property type="component" value="Unassembled WGS sequence"/>
</dbReference>
<evidence type="ECO:0000256" key="3">
    <source>
        <dbReference type="ARBA" id="ARBA00022605"/>
    </source>
</evidence>